<dbReference type="Proteomes" id="UP000030147">
    <property type="component" value="Unassembled WGS sequence"/>
</dbReference>
<evidence type="ECO:0000313" key="2">
    <source>
        <dbReference type="EMBL" id="KGP71770.1"/>
    </source>
</evidence>
<dbReference type="STRING" id="1385514.N782_16615"/>
<dbReference type="InterPro" id="IPR050177">
    <property type="entry name" value="Lipid_A_modif_metabolic_enz"/>
</dbReference>
<dbReference type="eggNOG" id="COG0451">
    <property type="taxonomic scope" value="Bacteria"/>
</dbReference>
<dbReference type="EMBL" id="AVBF01000048">
    <property type="protein sequence ID" value="KGP71770.1"/>
    <property type="molecule type" value="Genomic_DNA"/>
</dbReference>
<keyword evidence="3" id="KW-1185">Reference proteome</keyword>
<feature type="domain" description="NAD-dependent epimerase/dehydratase" evidence="1">
    <location>
        <begin position="82"/>
        <end position="214"/>
    </location>
</feature>
<dbReference type="InterPro" id="IPR001509">
    <property type="entry name" value="Epimerase_deHydtase"/>
</dbReference>
<feature type="domain" description="NAD-dependent epimerase/dehydratase" evidence="1">
    <location>
        <begin position="3"/>
        <end position="69"/>
    </location>
</feature>
<dbReference type="RefSeq" id="WP_036821948.1">
    <property type="nucleotide sequence ID" value="NZ_AVBF01000048.1"/>
</dbReference>
<dbReference type="PANTHER" id="PTHR43245">
    <property type="entry name" value="BIFUNCTIONAL POLYMYXIN RESISTANCE PROTEIN ARNA"/>
    <property type="match status" value="1"/>
</dbReference>
<dbReference type="AlphaFoldDB" id="A0A0A2TR76"/>
<proteinExistence type="predicted"/>
<dbReference type="SUPFAM" id="SSF51735">
    <property type="entry name" value="NAD(P)-binding Rossmann-fold domains"/>
    <property type="match status" value="1"/>
</dbReference>
<dbReference type="Pfam" id="PF01370">
    <property type="entry name" value="Epimerase"/>
    <property type="match status" value="2"/>
</dbReference>
<evidence type="ECO:0000313" key="3">
    <source>
        <dbReference type="Proteomes" id="UP000030147"/>
    </source>
</evidence>
<evidence type="ECO:0000259" key="1">
    <source>
        <dbReference type="Pfam" id="PF01370"/>
    </source>
</evidence>
<protein>
    <submittedName>
        <fullName evidence="2">Epimerase</fullName>
    </submittedName>
</protein>
<sequence>MKVLILGGTQFVGRHITEAALEKGHEVTLFNRGQTNQELFPYVEKLTGDRSSNLESLKGKDWDVVIDTSGYLPGVVVETASLLKDTVEQYIFISSVSAYDQFQEAYIDETHPVGKLEDESVQEVNGETYGPLKALCEQTIENIMPNRTLNIRPGLVVGPHDPTDRFTYWVMRFARGGEVLVPGEEKRPVQWIDVRDLAKWTIEMAEKRETGTYNAVGYDEEVTMKDFVNKLIQVSPEAEDKWVSDQCLLENNVQPWTELPLWIPKSDEHPHGFFLVSNKKAREKGLTFRSITQTIEDTRKWFISRDNTDMKDGIGIEPSKEASVIQKCGK</sequence>
<name>A0A0A2TR76_9BACI</name>
<dbReference type="OrthoDB" id="9809586at2"/>
<dbReference type="InterPro" id="IPR036291">
    <property type="entry name" value="NAD(P)-bd_dom_sf"/>
</dbReference>
<dbReference type="PANTHER" id="PTHR43245:SF13">
    <property type="entry name" value="UDP-D-APIOSE_UDP-D-XYLOSE SYNTHASE 2"/>
    <property type="match status" value="1"/>
</dbReference>
<gene>
    <name evidence="2" type="ORF">N782_16615</name>
</gene>
<reference evidence="2 3" key="1">
    <citation type="journal article" date="2015" name="Stand. Genomic Sci.">
        <title>High quality draft genome sequence of the moderately halophilic bacterium Pontibacillus yanchengensis Y32(T) and comparison among Pontibacillus genomes.</title>
        <authorList>
            <person name="Huang J."/>
            <person name="Qiao Z.X."/>
            <person name="Tang J.W."/>
            <person name="Wang G."/>
        </authorList>
    </citation>
    <scope>NUCLEOTIDE SEQUENCE [LARGE SCALE GENOMIC DNA]</scope>
    <source>
        <strain evidence="2 3">Y32</strain>
    </source>
</reference>
<organism evidence="2 3">
    <name type="scientific">Pontibacillus yanchengensis Y32</name>
    <dbReference type="NCBI Taxonomy" id="1385514"/>
    <lineage>
        <taxon>Bacteria</taxon>
        <taxon>Bacillati</taxon>
        <taxon>Bacillota</taxon>
        <taxon>Bacilli</taxon>
        <taxon>Bacillales</taxon>
        <taxon>Bacillaceae</taxon>
        <taxon>Pontibacillus</taxon>
    </lineage>
</organism>
<comment type="caution">
    <text evidence="2">The sequence shown here is derived from an EMBL/GenBank/DDBJ whole genome shotgun (WGS) entry which is preliminary data.</text>
</comment>
<accession>A0A0A2TR76</accession>
<dbReference type="Gene3D" id="3.40.50.720">
    <property type="entry name" value="NAD(P)-binding Rossmann-like Domain"/>
    <property type="match status" value="1"/>
</dbReference>